<feature type="domain" description="Chitin-binding type-3" evidence="3">
    <location>
        <begin position="519"/>
        <end position="563"/>
    </location>
</feature>
<evidence type="ECO:0000313" key="5">
    <source>
        <dbReference type="Proteomes" id="UP000184222"/>
    </source>
</evidence>
<keyword evidence="2" id="KW-1133">Transmembrane helix</keyword>
<dbReference type="Gene3D" id="2.10.10.90">
    <property type="match status" value="1"/>
</dbReference>
<dbReference type="SMART" id="SM00495">
    <property type="entry name" value="ChtBD3"/>
    <property type="match status" value="4"/>
</dbReference>
<name>A0A1L4BQP1_9GAMM</name>
<reference evidence="4 5" key="1">
    <citation type="journal article" date="2016" name="Appl. Environ. Microbiol.">
        <title>Whole genome relationships among Francisella bacteria of diverse origin define new species and provide specific regions for detection.</title>
        <authorList>
            <person name="Challacombe J.F."/>
            <person name="Petersen J.M."/>
            <person name="Gallegos-Graves V."/>
            <person name="Hodge D."/>
            <person name="Pillai S."/>
            <person name="Kuske C.R."/>
        </authorList>
    </citation>
    <scope>NUCLEOTIDE SEQUENCE [LARGE SCALE GENOMIC DNA]</scope>
    <source>
        <strain evidence="5">TX07-7310</strain>
    </source>
</reference>
<protein>
    <recommendedName>
        <fullName evidence="3">Chitin-binding type-3 domain-containing protein</fullName>
    </recommendedName>
</protein>
<keyword evidence="2" id="KW-0812">Transmembrane</keyword>
<feature type="domain" description="Chitin-binding type-3" evidence="3">
    <location>
        <begin position="470"/>
        <end position="515"/>
    </location>
</feature>
<dbReference type="RefSeq" id="WP_072711354.1">
    <property type="nucleotide sequence ID" value="NZ_CP016796.1"/>
</dbReference>
<dbReference type="AlphaFoldDB" id="A0A1L4BQP1"/>
<keyword evidence="2" id="KW-0472">Membrane</keyword>
<organism evidence="4 5">
    <name type="scientific">Francisella uliginis</name>
    <dbReference type="NCBI Taxonomy" id="573570"/>
    <lineage>
        <taxon>Bacteria</taxon>
        <taxon>Pseudomonadati</taxon>
        <taxon>Pseudomonadota</taxon>
        <taxon>Gammaproteobacteria</taxon>
        <taxon>Thiotrichales</taxon>
        <taxon>Francisellaceae</taxon>
        <taxon>Francisella</taxon>
    </lineage>
</organism>
<gene>
    <name evidence="4" type="ORF">F7310_01785</name>
</gene>
<dbReference type="GO" id="GO:0005975">
    <property type="term" value="P:carbohydrate metabolic process"/>
    <property type="evidence" value="ECO:0007669"/>
    <property type="project" value="InterPro"/>
</dbReference>
<dbReference type="GO" id="GO:0030246">
    <property type="term" value="F:carbohydrate binding"/>
    <property type="evidence" value="ECO:0007669"/>
    <property type="project" value="InterPro"/>
</dbReference>
<sequence length="849" mass="95485">MSLIRKKYNGGVALVFAVSVAIVFMVMGFLLFALVRSDLFIQKSEKQNLEKKIQVQQAFKNGVISGSQFVYNENIIPSGSTESKTLSNNTQYIVEISNSDSSSGSTSFIIPESGYTMRTRGYYVKMSLIDRVKNAVIRVPSITLPSLDSSIDKSTISLNIPAINFNELSASQLNAEDTLTDKQVGYIGNLKVDGATHTLEFTSKNSAEPKTLSLSGFESGALTLSQGWVLKGGVWDLSIGVFNPDTEEGCVITSSLQNFLSNFTSLKCINLNKEEEEDIQGARYPNPQAYPTCIAGQRYSEGYICQEDGILFIANKNNADALPFENDGDWRVYYPDPQWVEPYTQGAKYSVGDLVVYDGRLYKNSKDGQMVHTFDNAKFKLDGIYPWSERIRYYPGNIVTYNGSFYQADKKTRNDPSDTKRWTNLGETYNGKSVDDYPLEKIVFPYRSEDPSQTLLNCKGEYPPIDTDTYQQCVDGDVYNEGDMCYENNMLFVAQYWTSGSPFKNPNAWRLYLPNSDWVVPFSYNVMYADQTTKVIFDNKRFINQWWVNAGKDPYEDSSWKIDGIYEWNKDITYLKGDIIILYDNFYKARWQTKDKNPLNNSGNSGAWENLGLTYQGKSAQEYLDACDSIVRSFIILKSSCYGFSCTVDIVQPSTTQLYTYEIYDQNGSLLGSTTGSSVDITFKTAGDHKVYAVAKNLAGVEAYKSNELDYTIESQLTKDPITYMDPTGYGSKYTDKLFSDSGLIVTATTDYITFNCPTGYSFIKGAEALKSRKSETYRTYDDSTYLMKGVRVFADKNTDSAGSVVYTGSSVMYQNNIKEKGSGGWFKHTNYLTRAICVPDNSDGHWDI</sequence>
<proteinExistence type="predicted"/>
<keyword evidence="1" id="KW-0378">Hydrolase</keyword>
<dbReference type="GO" id="GO:0004553">
    <property type="term" value="F:hydrolase activity, hydrolyzing O-glycosyl compounds"/>
    <property type="evidence" value="ECO:0007669"/>
    <property type="project" value="InterPro"/>
</dbReference>
<feature type="transmembrane region" description="Helical" evidence="2">
    <location>
        <begin position="12"/>
        <end position="35"/>
    </location>
</feature>
<dbReference type="OrthoDB" id="5606145at2"/>
<keyword evidence="5" id="KW-1185">Reference proteome</keyword>
<dbReference type="SUPFAM" id="SSF51055">
    <property type="entry name" value="Carbohydrate binding domain"/>
    <property type="match status" value="3"/>
</dbReference>
<dbReference type="InterPro" id="IPR003610">
    <property type="entry name" value="CBM5/12"/>
</dbReference>
<dbReference type="KEGG" id="frx:F7310_01785"/>
<evidence type="ECO:0000313" key="4">
    <source>
        <dbReference type="EMBL" id="API86159.1"/>
    </source>
</evidence>
<evidence type="ECO:0000256" key="1">
    <source>
        <dbReference type="ARBA" id="ARBA00022801"/>
    </source>
</evidence>
<dbReference type="CDD" id="cd12215">
    <property type="entry name" value="ChiC_BD"/>
    <property type="match status" value="1"/>
</dbReference>
<dbReference type="InterPro" id="IPR036573">
    <property type="entry name" value="CBM_sf_5/12"/>
</dbReference>
<evidence type="ECO:0000259" key="3">
    <source>
        <dbReference type="SMART" id="SM00495"/>
    </source>
</evidence>
<feature type="domain" description="Chitin-binding type-3" evidence="3">
    <location>
        <begin position="384"/>
        <end position="425"/>
    </location>
</feature>
<dbReference type="Gene3D" id="2.10.10.20">
    <property type="entry name" value="Carbohydrate-binding module superfamily 5/12"/>
    <property type="match status" value="2"/>
</dbReference>
<dbReference type="STRING" id="573570.F7310_01785"/>
<feature type="domain" description="Chitin-binding type-3" evidence="3">
    <location>
        <begin position="565"/>
        <end position="611"/>
    </location>
</feature>
<accession>A0A1L4BQP1</accession>
<evidence type="ECO:0000256" key="2">
    <source>
        <dbReference type="SAM" id="Phobius"/>
    </source>
</evidence>
<dbReference type="Proteomes" id="UP000184222">
    <property type="component" value="Chromosome"/>
</dbReference>
<dbReference type="EMBL" id="CP016796">
    <property type="protein sequence ID" value="API86159.1"/>
    <property type="molecule type" value="Genomic_DNA"/>
</dbReference>
<dbReference type="GO" id="GO:0005576">
    <property type="term" value="C:extracellular region"/>
    <property type="evidence" value="ECO:0007669"/>
    <property type="project" value="InterPro"/>
</dbReference>